<name>A0A084GXD2_METID</name>
<accession>A0A084GXD2</accession>
<dbReference type="Gene3D" id="3.90.226.10">
    <property type="entry name" value="2-enoyl-CoA Hydratase, Chain A, domain 1"/>
    <property type="match status" value="2"/>
</dbReference>
<dbReference type="Pfam" id="PF01039">
    <property type="entry name" value="Carboxyl_trans"/>
    <property type="match status" value="1"/>
</dbReference>
<evidence type="ECO:0000313" key="4">
    <source>
        <dbReference type="Proteomes" id="UP000028549"/>
    </source>
</evidence>
<feature type="domain" description="CoA carboxyltransferase N-terminal" evidence="1">
    <location>
        <begin position="8"/>
        <end position="261"/>
    </location>
</feature>
<dbReference type="AlphaFoldDB" id="A0A084GXD2"/>
<comment type="caution">
    <text evidence="3">The sequence shown here is derived from an EMBL/GenBank/DDBJ whole genome shotgun (WGS) entry which is preliminary data.</text>
</comment>
<organism evidence="3 4">
    <name type="scientific">Metabacillus indicus</name>
    <name type="common">Bacillus indicus</name>
    <dbReference type="NCBI Taxonomy" id="246786"/>
    <lineage>
        <taxon>Bacteria</taxon>
        <taxon>Bacillati</taxon>
        <taxon>Bacillota</taxon>
        <taxon>Bacilli</taxon>
        <taxon>Bacillales</taxon>
        <taxon>Bacillaceae</taxon>
        <taxon>Metabacillus</taxon>
    </lineage>
</organism>
<dbReference type="PROSITE" id="PS50980">
    <property type="entry name" value="COA_CT_NTER"/>
    <property type="match status" value="1"/>
</dbReference>
<dbReference type="InterPro" id="IPR034733">
    <property type="entry name" value="AcCoA_carboxyl_beta"/>
</dbReference>
<dbReference type="InterPro" id="IPR051047">
    <property type="entry name" value="AccD/PCCB"/>
</dbReference>
<dbReference type="InterPro" id="IPR011763">
    <property type="entry name" value="COA_CT_C"/>
</dbReference>
<gene>
    <name evidence="3" type="ORF">GS18_0212920</name>
</gene>
<dbReference type="InterPro" id="IPR011762">
    <property type="entry name" value="COA_CT_N"/>
</dbReference>
<dbReference type="PANTHER" id="PTHR43842:SF2">
    <property type="entry name" value="PROPIONYL-COA CARBOXYLASE BETA CHAIN, MITOCHONDRIAL"/>
    <property type="match status" value="1"/>
</dbReference>
<dbReference type="PANTHER" id="PTHR43842">
    <property type="entry name" value="PROPIONYL-COA CARBOXYLASE BETA CHAIN"/>
    <property type="match status" value="1"/>
</dbReference>
<dbReference type="PROSITE" id="PS50989">
    <property type="entry name" value="COA_CT_CTER"/>
    <property type="match status" value="1"/>
</dbReference>
<keyword evidence="4" id="KW-1185">Reference proteome</keyword>
<dbReference type="SUPFAM" id="SSF52096">
    <property type="entry name" value="ClpP/crotonase"/>
    <property type="match status" value="2"/>
</dbReference>
<dbReference type="EMBL" id="JNVC02000005">
    <property type="protein sequence ID" value="KEZ51994.1"/>
    <property type="molecule type" value="Genomic_DNA"/>
</dbReference>
<dbReference type="RefSeq" id="WP_029566865.1">
    <property type="nucleotide sequence ID" value="NZ_JNVC02000005.1"/>
</dbReference>
<feature type="domain" description="CoA carboxyltransferase C-terminal" evidence="2">
    <location>
        <begin position="269"/>
        <end position="514"/>
    </location>
</feature>
<proteinExistence type="predicted"/>
<evidence type="ECO:0000259" key="1">
    <source>
        <dbReference type="PROSITE" id="PS50980"/>
    </source>
</evidence>
<reference evidence="3 4" key="1">
    <citation type="journal article" date="2005" name="Int. J. Syst. Evol. Microbiol.">
        <title>Bacillus cibi sp. nov., isolated from jeotgal, a traditional Korean fermented seafood.</title>
        <authorList>
            <person name="Yoon J.H."/>
            <person name="Lee C.H."/>
            <person name="Oh T.K."/>
        </authorList>
    </citation>
    <scope>NUCLEOTIDE SEQUENCE [LARGE SCALE GENOMIC DNA]</scope>
    <source>
        <strain evidence="3 4">DSM 16189</strain>
    </source>
</reference>
<evidence type="ECO:0000259" key="2">
    <source>
        <dbReference type="PROSITE" id="PS50989"/>
    </source>
</evidence>
<dbReference type="STRING" id="246786.GS18_0212920"/>
<protein>
    <submittedName>
        <fullName evidence="3">Methylmalonyl-CoA decarboxylase</fullName>
    </submittedName>
</protein>
<dbReference type="Proteomes" id="UP000028549">
    <property type="component" value="Unassembled WGS sequence"/>
</dbReference>
<evidence type="ECO:0000313" key="3">
    <source>
        <dbReference type="EMBL" id="KEZ51994.1"/>
    </source>
</evidence>
<sequence>MKTYANEVDDAVLDLHKRKQKALLGGGQDKIDRQHSSGFYTARERIALLADDDSFLELGMLNHSDKEGAAEKSYGDGLITGLAKVDGRPAVVMAGDKTVFAGTEGAVHIRKSKKVHEYALKRGLPLFNLNEGGGLRMPDGMGSDGISDKLFPQEMLTHSRQVPLMTAILGDSFGGPTWMAVSSDFVTMLKGTCMAIAGPRMLSMATGQKVETEELGGWRVHADHTGQSDSFGDTEEECILQMKKFFSYMPLNSGEEPMFKETDDDPYRKLERVLDILPKQKNRVYDMKEMIKDIADEGEMFEYKAAYGEGLITAFVRMGGRTAGIVANQPKKFAGAAGPKECDKAIDFICLCDSYHIPLIFLHDTPGFRISQDAEREKMPTKIMIWNQALAQSTVPKISVVIRKSVGAAYGNMCGPSMGADFVFAWPTAEINFTGPEVGVNVVFGRQLQEETNQTEARKKLLEQWAFDSSPYKAASKHYLDDVIDPRDTRKYLCKALEYASYKNGTKSERRLANWPTGY</sequence>
<dbReference type="InterPro" id="IPR029045">
    <property type="entry name" value="ClpP/crotonase-like_dom_sf"/>
</dbReference>
<dbReference type="GO" id="GO:0004658">
    <property type="term" value="F:propionyl-CoA carboxylase activity"/>
    <property type="evidence" value="ECO:0007669"/>
    <property type="project" value="TreeGrafter"/>
</dbReference>
<dbReference type="OrthoDB" id="9803706at2"/>